<gene>
    <name evidence="4" type="ORF">Pfra01_000587700</name>
</gene>
<evidence type="ECO:0000313" key="5">
    <source>
        <dbReference type="Proteomes" id="UP001165121"/>
    </source>
</evidence>
<comment type="caution">
    <text evidence="4">The sequence shown here is derived from an EMBL/GenBank/DDBJ whole genome shotgun (WGS) entry which is preliminary data.</text>
</comment>
<evidence type="ECO:0000256" key="2">
    <source>
        <dbReference type="SAM" id="SignalP"/>
    </source>
</evidence>
<evidence type="ECO:0000256" key="1">
    <source>
        <dbReference type="SAM" id="MobiDB-lite"/>
    </source>
</evidence>
<name>A0A9W6U941_9STRA</name>
<proteinExistence type="predicted"/>
<reference evidence="4" key="1">
    <citation type="submission" date="2023-04" db="EMBL/GenBank/DDBJ databases">
        <title>Phytophthora fragariaefolia NBRC 109709.</title>
        <authorList>
            <person name="Ichikawa N."/>
            <person name="Sato H."/>
            <person name="Tonouchi N."/>
        </authorList>
    </citation>
    <scope>NUCLEOTIDE SEQUENCE</scope>
    <source>
        <strain evidence="4">NBRC 109709</strain>
    </source>
</reference>
<feature type="chain" id="PRO_5040932351" evidence="2">
    <location>
        <begin position="24"/>
        <end position="243"/>
    </location>
</feature>
<feature type="region of interest" description="Disordered" evidence="1">
    <location>
        <begin position="114"/>
        <end position="243"/>
    </location>
</feature>
<dbReference type="PANTHER" id="PTHR34737">
    <property type="entry name" value="EF-HAND DOMAIN-CONTAINING PROTEIN"/>
    <property type="match status" value="1"/>
</dbReference>
<dbReference type="Pfam" id="PF24784">
    <property type="entry name" value="Temptin_C"/>
    <property type="match status" value="1"/>
</dbReference>
<keyword evidence="2" id="KW-0732">Signal</keyword>
<feature type="compositionally biased region" description="Low complexity" evidence="1">
    <location>
        <begin position="114"/>
        <end position="228"/>
    </location>
</feature>
<protein>
    <submittedName>
        <fullName evidence="4">Unnamed protein product</fullName>
    </submittedName>
</protein>
<evidence type="ECO:0000259" key="3">
    <source>
        <dbReference type="Pfam" id="PF24784"/>
    </source>
</evidence>
<keyword evidence="5" id="KW-1185">Reference proteome</keyword>
<feature type="domain" description="Temptin Cys/Cys disulfide" evidence="3">
    <location>
        <begin position="22"/>
        <end position="110"/>
    </location>
</feature>
<evidence type="ECO:0000313" key="4">
    <source>
        <dbReference type="EMBL" id="GMF28417.1"/>
    </source>
</evidence>
<dbReference type="PANTHER" id="PTHR34737:SF2">
    <property type="entry name" value="EF-HAND DOMAIN-CONTAINING PROTEIN"/>
    <property type="match status" value="1"/>
</dbReference>
<dbReference type="InterPro" id="IPR057626">
    <property type="entry name" value="S-S_Temptin"/>
</dbReference>
<organism evidence="4 5">
    <name type="scientific">Phytophthora fragariaefolia</name>
    <dbReference type="NCBI Taxonomy" id="1490495"/>
    <lineage>
        <taxon>Eukaryota</taxon>
        <taxon>Sar</taxon>
        <taxon>Stramenopiles</taxon>
        <taxon>Oomycota</taxon>
        <taxon>Peronosporomycetes</taxon>
        <taxon>Peronosporales</taxon>
        <taxon>Peronosporaceae</taxon>
        <taxon>Phytophthora</taxon>
    </lineage>
</organism>
<dbReference type="OrthoDB" id="128983at2759"/>
<dbReference type="EMBL" id="BSXT01000477">
    <property type="protein sequence ID" value="GMF28417.1"/>
    <property type="molecule type" value="Genomic_DNA"/>
</dbReference>
<dbReference type="Proteomes" id="UP001165121">
    <property type="component" value="Unassembled WGS sequence"/>
</dbReference>
<feature type="signal peptide" evidence="2">
    <location>
        <begin position="1"/>
        <end position="23"/>
    </location>
</feature>
<dbReference type="InterPro" id="IPR055313">
    <property type="entry name" value="Temptin-like"/>
</dbReference>
<sequence>MQIQLVVAAAALTIAATMDSAHGLAKYLDELPNGSSFQQPLGHPGSDSSKTTDFAQAFAAAGHTWSSNLCQAKFPGSSMTNGAAFGDPCCTWKKGGKPDFTVTAFTTTPGKATTCAAKGGASSTSSASGTSSGAADATKGASDATKGATTDSSATGDSSPGAADATKGDTTTTSDTGDSSTGAADATKGDTTTTSDTGDSTTGGSETGASAAGASKGSPWGSTPSTPTSGGGCAAKRTRTLRR</sequence>
<dbReference type="AlphaFoldDB" id="A0A9W6U941"/>
<accession>A0A9W6U941</accession>